<feature type="region of interest" description="Disordered" evidence="1">
    <location>
        <begin position="225"/>
        <end position="251"/>
    </location>
</feature>
<evidence type="ECO:0000313" key="2">
    <source>
        <dbReference type="EMBL" id="KAF8712073.1"/>
    </source>
</evidence>
<dbReference type="EMBL" id="JACEFO010001746">
    <property type="protein sequence ID" value="KAF8712073.1"/>
    <property type="molecule type" value="Genomic_DNA"/>
</dbReference>
<organism evidence="2 3">
    <name type="scientific">Digitaria exilis</name>
    <dbReference type="NCBI Taxonomy" id="1010633"/>
    <lineage>
        <taxon>Eukaryota</taxon>
        <taxon>Viridiplantae</taxon>
        <taxon>Streptophyta</taxon>
        <taxon>Embryophyta</taxon>
        <taxon>Tracheophyta</taxon>
        <taxon>Spermatophyta</taxon>
        <taxon>Magnoliopsida</taxon>
        <taxon>Liliopsida</taxon>
        <taxon>Poales</taxon>
        <taxon>Poaceae</taxon>
        <taxon>PACMAD clade</taxon>
        <taxon>Panicoideae</taxon>
        <taxon>Panicodae</taxon>
        <taxon>Paniceae</taxon>
        <taxon>Anthephorinae</taxon>
        <taxon>Digitaria</taxon>
    </lineage>
</organism>
<accession>A0A835C2S2</accession>
<comment type="caution">
    <text evidence="2">The sequence shown here is derived from an EMBL/GenBank/DDBJ whole genome shotgun (WGS) entry which is preliminary data.</text>
</comment>
<reference evidence="2" key="1">
    <citation type="submission" date="2020-07" db="EMBL/GenBank/DDBJ databases">
        <title>Genome sequence and genetic diversity analysis of an under-domesticated orphan crop, white fonio (Digitaria exilis).</title>
        <authorList>
            <person name="Bennetzen J.L."/>
            <person name="Chen S."/>
            <person name="Ma X."/>
            <person name="Wang X."/>
            <person name="Yssel A.E.J."/>
            <person name="Chaluvadi S.R."/>
            <person name="Johnson M."/>
            <person name="Gangashetty P."/>
            <person name="Hamidou F."/>
            <person name="Sanogo M.D."/>
            <person name="Zwaenepoel A."/>
            <person name="Wallace J."/>
            <person name="Van De Peer Y."/>
            <person name="Van Deynze A."/>
        </authorList>
    </citation>
    <scope>NUCLEOTIDE SEQUENCE</scope>
    <source>
        <tissue evidence="2">Leaves</tissue>
    </source>
</reference>
<protein>
    <submittedName>
        <fullName evidence="2">Uncharacterized protein</fullName>
    </submittedName>
</protein>
<evidence type="ECO:0000313" key="3">
    <source>
        <dbReference type="Proteomes" id="UP000636709"/>
    </source>
</evidence>
<proteinExistence type="predicted"/>
<keyword evidence="3" id="KW-1185">Reference proteome</keyword>
<dbReference type="Proteomes" id="UP000636709">
    <property type="component" value="Unassembled WGS sequence"/>
</dbReference>
<dbReference type="AlphaFoldDB" id="A0A835C2S2"/>
<evidence type="ECO:0000256" key="1">
    <source>
        <dbReference type="SAM" id="MobiDB-lite"/>
    </source>
</evidence>
<gene>
    <name evidence="2" type="ORF">HU200_028908</name>
</gene>
<name>A0A835C2S2_9POAL</name>
<sequence length="285" mass="31122">MSTVLSSSRRSHTMLHTRCPCPSSVLLPPRCRLRITLTRTTTESTAATRPIATSTFAVEDYLAASCHLTPTPQTPQVRLQRGRSFLMGFGLSPKKVVDRSLAPISLELRALGLSPSQVARLAQIVDCYFLYRRFVSKTPSMEQWEVEDDMGPTRVPGAGWWWPTVGQPRCISTAGYGRPHPFSHPPVNQKARRSLSLSLEAAGPTGQSSSRLLLLPSSRRRIRSGFGTEQPPPMLLRHGGSPCAPERRAPSGRLCGGSPAARCCAPLRRACFLRPANKNSGGALR</sequence>